<gene>
    <name evidence="2" type="ORF">Ciccas_010638</name>
</gene>
<accession>A0ABD2PV86</accession>
<reference evidence="2 3" key="1">
    <citation type="submission" date="2024-11" db="EMBL/GenBank/DDBJ databases">
        <title>Adaptive evolution of stress response genes in parasites aligns with host niche diversity.</title>
        <authorList>
            <person name="Hahn C."/>
            <person name="Resl P."/>
        </authorList>
    </citation>
    <scope>NUCLEOTIDE SEQUENCE [LARGE SCALE GENOMIC DNA]</scope>
    <source>
        <strain evidence="2">EGGRZ-B1_66</strain>
        <tissue evidence="2">Body</tissue>
    </source>
</reference>
<protein>
    <submittedName>
        <fullName evidence="2">Uncharacterized protein</fullName>
    </submittedName>
</protein>
<sequence length="166" mass="18914">MRAKENLQSKYVSPTTRMETETAQRIKKIKDQEEWNRCSANKEVARMVKMKNSSETAKLQMVQNNLDKELTTTLKLLDQEKAAIKSSLTKNKASASLRPRSEHKVEELHLKPPQIQRPATTCEEKSSRTPLADPRTGEVSLYNGKVKCKGLSQEMRETPEIIISTE</sequence>
<feature type="compositionally biased region" description="Basic and acidic residues" evidence="1">
    <location>
        <begin position="99"/>
        <end position="110"/>
    </location>
</feature>
<proteinExistence type="predicted"/>
<keyword evidence="3" id="KW-1185">Reference proteome</keyword>
<name>A0ABD2PV86_9PLAT</name>
<comment type="caution">
    <text evidence="2">The sequence shown here is derived from an EMBL/GenBank/DDBJ whole genome shotgun (WGS) entry which is preliminary data.</text>
</comment>
<dbReference type="AlphaFoldDB" id="A0ABD2PV86"/>
<evidence type="ECO:0000313" key="3">
    <source>
        <dbReference type="Proteomes" id="UP001626550"/>
    </source>
</evidence>
<organism evidence="2 3">
    <name type="scientific">Cichlidogyrus casuarinus</name>
    <dbReference type="NCBI Taxonomy" id="1844966"/>
    <lineage>
        <taxon>Eukaryota</taxon>
        <taxon>Metazoa</taxon>
        <taxon>Spiralia</taxon>
        <taxon>Lophotrochozoa</taxon>
        <taxon>Platyhelminthes</taxon>
        <taxon>Monogenea</taxon>
        <taxon>Monopisthocotylea</taxon>
        <taxon>Dactylogyridea</taxon>
        <taxon>Ancyrocephalidae</taxon>
        <taxon>Cichlidogyrus</taxon>
    </lineage>
</organism>
<feature type="region of interest" description="Disordered" evidence="1">
    <location>
        <begin position="88"/>
        <end position="138"/>
    </location>
</feature>
<dbReference type="Proteomes" id="UP001626550">
    <property type="component" value="Unassembled WGS sequence"/>
</dbReference>
<evidence type="ECO:0000313" key="2">
    <source>
        <dbReference type="EMBL" id="KAL3310792.1"/>
    </source>
</evidence>
<dbReference type="EMBL" id="JBJKFK010002651">
    <property type="protein sequence ID" value="KAL3310792.1"/>
    <property type="molecule type" value="Genomic_DNA"/>
</dbReference>
<evidence type="ECO:0000256" key="1">
    <source>
        <dbReference type="SAM" id="MobiDB-lite"/>
    </source>
</evidence>